<organism evidence="1 2">
    <name type="scientific">Clostridium neonatale</name>
    <dbReference type="NCBI Taxonomy" id="137838"/>
    <lineage>
        <taxon>Bacteria</taxon>
        <taxon>Bacillati</taxon>
        <taxon>Bacillota</taxon>
        <taxon>Clostridia</taxon>
        <taxon>Eubacteriales</taxon>
        <taxon>Clostridiaceae</taxon>
        <taxon>Clostridium</taxon>
    </lineage>
</organism>
<dbReference type="EMBL" id="CAMTCP010000136">
    <property type="protein sequence ID" value="CAI3572216.1"/>
    <property type="molecule type" value="Genomic_DNA"/>
</dbReference>
<gene>
    <name evidence="1" type="ORF">CNEO2_2220001</name>
</gene>
<accession>A0AAD2DEV5</accession>
<protein>
    <recommendedName>
        <fullName evidence="3">DUF669 domain-containing protein</fullName>
    </recommendedName>
</protein>
<dbReference type="Proteomes" id="UP001189143">
    <property type="component" value="Unassembled WGS sequence"/>
</dbReference>
<sequence length="147" mass="16639">MIVIYIDTDPSDKQPCYFSEQYKNDSREQKRWGIGGTIRQLVYDSDNKTNRGFKTFIDMVEGSNPGFKVQWGDQFTGCLKGKLVGGVFGKEEYKDSYGNNKFSVKLFNFRTVEDIKNGVEVPKDKLLTPGSNSDDLVPVVDDGELPF</sequence>
<comment type="caution">
    <text evidence="1">The sequence shown here is derived from an EMBL/GenBank/DDBJ whole genome shotgun (WGS) entry which is preliminary data.</text>
</comment>
<dbReference type="RefSeq" id="WP_317079940.1">
    <property type="nucleotide sequence ID" value="NZ_CAMRXI010000132.1"/>
</dbReference>
<evidence type="ECO:0000313" key="1">
    <source>
        <dbReference type="EMBL" id="CAI3572216.1"/>
    </source>
</evidence>
<proteinExistence type="predicted"/>
<dbReference type="AlphaFoldDB" id="A0AAD2DEV5"/>
<name>A0AAD2DEV5_9CLOT</name>
<reference evidence="1" key="1">
    <citation type="submission" date="2022-10" db="EMBL/GenBank/DDBJ databases">
        <authorList>
            <person name="Aires J."/>
            <person name="Mesa V."/>
        </authorList>
    </citation>
    <scope>NUCLEOTIDE SEQUENCE</scope>
    <source>
        <strain evidence="1">Clostridium neonatale JD116</strain>
    </source>
</reference>
<evidence type="ECO:0000313" key="2">
    <source>
        <dbReference type="Proteomes" id="UP001189143"/>
    </source>
</evidence>
<evidence type="ECO:0008006" key="3">
    <source>
        <dbReference type="Google" id="ProtNLM"/>
    </source>
</evidence>